<proteinExistence type="predicted"/>
<gene>
    <name evidence="1" type="ORF">ABT272_22130</name>
</gene>
<comment type="caution">
    <text evidence="1">The sequence shown here is derived from an EMBL/GenBank/DDBJ whole genome shotgun (WGS) entry which is preliminary data.</text>
</comment>
<dbReference type="EMBL" id="JBEPAZ010000019">
    <property type="protein sequence ID" value="MER6430417.1"/>
    <property type="molecule type" value="Genomic_DNA"/>
</dbReference>
<organism evidence="1 2">
    <name type="scientific">Streptomyces sp. 900105245</name>
    <dbReference type="NCBI Taxonomy" id="3154379"/>
    <lineage>
        <taxon>Bacteria</taxon>
        <taxon>Bacillati</taxon>
        <taxon>Actinomycetota</taxon>
        <taxon>Actinomycetes</taxon>
        <taxon>Kitasatosporales</taxon>
        <taxon>Streptomycetaceae</taxon>
        <taxon>Streptomyces</taxon>
    </lineage>
</organism>
<dbReference type="Proteomes" id="UP001470023">
    <property type="component" value="Unassembled WGS sequence"/>
</dbReference>
<evidence type="ECO:0000313" key="1">
    <source>
        <dbReference type="EMBL" id="MER6430417.1"/>
    </source>
</evidence>
<name>A0ABV1UA52_9ACTN</name>
<evidence type="ECO:0000313" key="2">
    <source>
        <dbReference type="Proteomes" id="UP001470023"/>
    </source>
</evidence>
<keyword evidence="2" id="KW-1185">Reference proteome</keyword>
<protein>
    <submittedName>
        <fullName evidence="1">Uncharacterized protein</fullName>
    </submittedName>
</protein>
<dbReference type="RefSeq" id="WP_333762365.1">
    <property type="nucleotide sequence ID" value="NZ_JBEPAZ010000019.1"/>
</dbReference>
<reference evidence="1 2" key="1">
    <citation type="submission" date="2024-06" db="EMBL/GenBank/DDBJ databases">
        <title>The Natural Products Discovery Center: Release of the First 8490 Sequenced Strains for Exploring Actinobacteria Biosynthetic Diversity.</title>
        <authorList>
            <person name="Kalkreuter E."/>
            <person name="Kautsar S.A."/>
            <person name="Yang D."/>
            <person name="Bader C.D."/>
            <person name="Teijaro C.N."/>
            <person name="Fluegel L."/>
            <person name="Davis C.M."/>
            <person name="Simpson J.R."/>
            <person name="Lauterbach L."/>
            <person name="Steele A.D."/>
            <person name="Gui C."/>
            <person name="Meng S."/>
            <person name="Li G."/>
            <person name="Viehrig K."/>
            <person name="Ye F."/>
            <person name="Su P."/>
            <person name="Kiefer A.F."/>
            <person name="Nichols A."/>
            <person name="Cepeda A.J."/>
            <person name="Yan W."/>
            <person name="Fan B."/>
            <person name="Jiang Y."/>
            <person name="Adhikari A."/>
            <person name="Zheng C.-J."/>
            <person name="Schuster L."/>
            <person name="Cowan T.M."/>
            <person name="Smanski M.J."/>
            <person name="Chevrette M.G."/>
            <person name="De Carvalho L.P.S."/>
            <person name="Shen B."/>
        </authorList>
    </citation>
    <scope>NUCLEOTIDE SEQUENCE [LARGE SCALE GENOMIC DNA]</scope>
    <source>
        <strain evidence="1 2">NPDC001166</strain>
    </source>
</reference>
<sequence length="61" mass="6917">MKAQYAPAPGRNGFTIQQIADRFEVYGPNGDFSGEYLLRSSAEQRVTVLSQRAAHFSRIRR</sequence>
<accession>A0ABV1UA52</accession>